<organism evidence="1 2">
    <name type="scientific">Candidatus Dojkabacteria bacterium</name>
    <dbReference type="NCBI Taxonomy" id="2099670"/>
    <lineage>
        <taxon>Bacteria</taxon>
        <taxon>Candidatus Dojkabacteria</taxon>
    </lineage>
</organism>
<dbReference type="Proteomes" id="UP000741282">
    <property type="component" value="Unassembled WGS sequence"/>
</dbReference>
<evidence type="ECO:0000313" key="1">
    <source>
        <dbReference type="EMBL" id="MCA9376976.1"/>
    </source>
</evidence>
<reference evidence="1" key="2">
    <citation type="journal article" date="2021" name="Microbiome">
        <title>Successional dynamics and alternative stable states in a saline activated sludge microbial community over 9 years.</title>
        <authorList>
            <person name="Wang Y."/>
            <person name="Ye J."/>
            <person name="Ju F."/>
            <person name="Liu L."/>
            <person name="Boyd J.A."/>
            <person name="Deng Y."/>
            <person name="Parks D.H."/>
            <person name="Jiang X."/>
            <person name="Yin X."/>
            <person name="Woodcroft B.J."/>
            <person name="Tyson G.W."/>
            <person name="Hugenholtz P."/>
            <person name="Polz M.F."/>
            <person name="Zhang T."/>
        </authorList>
    </citation>
    <scope>NUCLEOTIDE SEQUENCE</scope>
    <source>
        <strain evidence="1">HKST-UBA17</strain>
    </source>
</reference>
<evidence type="ECO:0000313" key="2">
    <source>
        <dbReference type="Proteomes" id="UP000741282"/>
    </source>
</evidence>
<protein>
    <submittedName>
        <fullName evidence="1">Uncharacterized protein</fullName>
    </submittedName>
</protein>
<accession>A0A955I1W9</accession>
<name>A0A955I1W9_9BACT</name>
<comment type="caution">
    <text evidence="1">The sequence shown here is derived from an EMBL/GenBank/DDBJ whole genome shotgun (WGS) entry which is preliminary data.</text>
</comment>
<proteinExistence type="predicted"/>
<gene>
    <name evidence="1" type="ORF">KC685_03595</name>
</gene>
<sequence>MDLAFGLEISAWHLGWRYRLGIWVGDIGLASGLEISSIELTRPVRDLASDLIGNSAGIYGKKYYNLVWES</sequence>
<dbReference type="EMBL" id="JAGQLN010000012">
    <property type="protein sequence ID" value="MCA9376976.1"/>
    <property type="molecule type" value="Genomic_DNA"/>
</dbReference>
<dbReference type="AlphaFoldDB" id="A0A955I1W9"/>
<reference evidence="1" key="1">
    <citation type="submission" date="2020-04" db="EMBL/GenBank/DDBJ databases">
        <authorList>
            <person name="Zhang T."/>
        </authorList>
    </citation>
    <scope>NUCLEOTIDE SEQUENCE</scope>
    <source>
        <strain evidence="1">HKST-UBA17</strain>
    </source>
</reference>